<evidence type="ECO:0000256" key="6">
    <source>
        <dbReference type="SAM" id="Phobius"/>
    </source>
</evidence>
<name>A0ABP5ABX5_9ACTN</name>
<evidence type="ECO:0000256" key="2">
    <source>
        <dbReference type="ARBA" id="ARBA00022692"/>
    </source>
</evidence>
<feature type="compositionally biased region" description="Polar residues" evidence="5">
    <location>
        <begin position="1"/>
        <end position="10"/>
    </location>
</feature>
<evidence type="ECO:0000313" key="7">
    <source>
        <dbReference type="EMBL" id="GAA1909796.1"/>
    </source>
</evidence>
<accession>A0ABP5ABX5</accession>
<evidence type="ECO:0000256" key="5">
    <source>
        <dbReference type="SAM" id="MobiDB-lite"/>
    </source>
</evidence>
<dbReference type="InterPro" id="IPR032808">
    <property type="entry name" value="DoxX"/>
</dbReference>
<dbReference type="Pfam" id="PF07681">
    <property type="entry name" value="DoxX"/>
    <property type="match status" value="1"/>
</dbReference>
<keyword evidence="4 6" id="KW-0472">Membrane</keyword>
<feature type="region of interest" description="Disordered" evidence="5">
    <location>
        <begin position="1"/>
        <end position="22"/>
    </location>
</feature>
<comment type="subcellular location">
    <subcellularLocation>
        <location evidence="1">Membrane</location>
        <topology evidence="1">Multi-pass membrane protein</topology>
    </subcellularLocation>
</comment>
<evidence type="ECO:0000313" key="8">
    <source>
        <dbReference type="Proteomes" id="UP001501303"/>
    </source>
</evidence>
<protein>
    <submittedName>
        <fullName evidence="7">DoxX family protein</fullName>
    </submittedName>
</protein>
<gene>
    <name evidence="7" type="ORF">GCM10009716_19580</name>
</gene>
<keyword evidence="8" id="KW-1185">Reference proteome</keyword>
<keyword evidence="2 6" id="KW-0812">Transmembrane</keyword>
<organism evidence="7 8">
    <name type="scientific">Streptomyces sodiiphilus</name>
    <dbReference type="NCBI Taxonomy" id="226217"/>
    <lineage>
        <taxon>Bacteria</taxon>
        <taxon>Bacillati</taxon>
        <taxon>Actinomycetota</taxon>
        <taxon>Actinomycetes</taxon>
        <taxon>Kitasatosporales</taxon>
        <taxon>Streptomycetaceae</taxon>
        <taxon>Streptomyces</taxon>
    </lineage>
</organism>
<comment type="caution">
    <text evidence="7">The sequence shown here is derived from an EMBL/GenBank/DDBJ whole genome shotgun (WGS) entry which is preliminary data.</text>
</comment>
<keyword evidence="3 6" id="KW-1133">Transmembrane helix</keyword>
<evidence type="ECO:0000256" key="3">
    <source>
        <dbReference type="ARBA" id="ARBA00022989"/>
    </source>
</evidence>
<feature type="transmembrane region" description="Helical" evidence="6">
    <location>
        <begin position="36"/>
        <end position="55"/>
    </location>
</feature>
<reference evidence="8" key="1">
    <citation type="journal article" date="2019" name="Int. J. Syst. Evol. Microbiol.">
        <title>The Global Catalogue of Microorganisms (GCM) 10K type strain sequencing project: providing services to taxonomists for standard genome sequencing and annotation.</title>
        <authorList>
            <consortium name="The Broad Institute Genomics Platform"/>
            <consortium name="The Broad Institute Genome Sequencing Center for Infectious Disease"/>
            <person name="Wu L."/>
            <person name="Ma J."/>
        </authorList>
    </citation>
    <scope>NUCLEOTIDE SEQUENCE [LARGE SCALE GENOMIC DNA]</scope>
    <source>
        <strain evidence="8">JCM 13581</strain>
    </source>
</reference>
<dbReference type="EMBL" id="BAAAMJ010000016">
    <property type="protein sequence ID" value="GAA1909796.1"/>
    <property type="molecule type" value="Genomic_DNA"/>
</dbReference>
<dbReference type="Proteomes" id="UP001501303">
    <property type="component" value="Unassembled WGS sequence"/>
</dbReference>
<sequence length="182" mass="18945">MEGLTMTTLTPPSHPSAPPKPPGAGLAALYRRHSLTVLRVSVGILFLWFGALKLIPGTSAAEDLATRTMSALTFHHVPADVSRPLLGMMEILIGTGLVTGLLLRLTLAVFLVHMSGTFLTLVVLADEMWAGPAACPTLAGQYVIKNIVLLTAGLAIAAHAWSTPPGPDEEPPGSGRADPTGV</sequence>
<evidence type="ECO:0000256" key="4">
    <source>
        <dbReference type="ARBA" id="ARBA00023136"/>
    </source>
</evidence>
<evidence type="ECO:0000256" key="1">
    <source>
        <dbReference type="ARBA" id="ARBA00004141"/>
    </source>
</evidence>
<feature type="compositionally biased region" description="Pro residues" evidence="5">
    <location>
        <begin position="12"/>
        <end position="22"/>
    </location>
</feature>
<feature type="transmembrane region" description="Helical" evidence="6">
    <location>
        <begin position="91"/>
        <end position="112"/>
    </location>
</feature>
<proteinExistence type="predicted"/>
<feature type="region of interest" description="Disordered" evidence="5">
    <location>
        <begin position="161"/>
        <end position="182"/>
    </location>
</feature>